<protein>
    <submittedName>
        <fullName evidence="2">Uncharacterized protein</fullName>
    </submittedName>
</protein>
<gene>
    <name evidence="2" type="ORF">E2C01_096743</name>
</gene>
<sequence length="60" mass="7152">MYEAMQTHEKSSSRRRKGIEKVKKKDENSRKAGVKTDKGEEEVDRMRRILWSREDVGKRS</sequence>
<keyword evidence="3" id="KW-1185">Reference proteome</keyword>
<dbReference type="Proteomes" id="UP000324222">
    <property type="component" value="Unassembled WGS sequence"/>
</dbReference>
<evidence type="ECO:0000256" key="1">
    <source>
        <dbReference type="SAM" id="MobiDB-lite"/>
    </source>
</evidence>
<accession>A0A5B7K9A2</accession>
<comment type="caution">
    <text evidence="2">The sequence shown here is derived from an EMBL/GenBank/DDBJ whole genome shotgun (WGS) entry which is preliminary data.</text>
</comment>
<feature type="compositionally biased region" description="Basic and acidic residues" evidence="1">
    <location>
        <begin position="1"/>
        <end position="12"/>
    </location>
</feature>
<evidence type="ECO:0000313" key="2">
    <source>
        <dbReference type="EMBL" id="MPD01225.1"/>
    </source>
</evidence>
<organism evidence="2 3">
    <name type="scientific">Portunus trituberculatus</name>
    <name type="common">Swimming crab</name>
    <name type="synonym">Neptunus trituberculatus</name>
    <dbReference type="NCBI Taxonomy" id="210409"/>
    <lineage>
        <taxon>Eukaryota</taxon>
        <taxon>Metazoa</taxon>
        <taxon>Ecdysozoa</taxon>
        <taxon>Arthropoda</taxon>
        <taxon>Crustacea</taxon>
        <taxon>Multicrustacea</taxon>
        <taxon>Malacostraca</taxon>
        <taxon>Eumalacostraca</taxon>
        <taxon>Eucarida</taxon>
        <taxon>Decapoda</taxon>
        <taxon>Pleocyemata</taxon>
        <taxon>Brachyura</taxon>
        <taxon>Eubrachyura</taxon>
        <taxon>Portunoidea</taxon>
        <taxon>Portunidae</taxon>
        <taxon>Portuninae</taxon>
        <taxon>Portunus</taxon>
    </lineage>
</organism>
<feature type="region of interest" description="Disordered" evidence="1">
    <location>
        <begin position="1"/>
        <end position="46"/>
    </location>
</feature>
<proteinExistence type="predicted"/>
<reference evidence="2 3" key="1">
    <citation type="submission" date="2019-05" db="EMBL/GenBank/DDBJ databases">
        <title>Another draft genome of Portunus trituberculatus and its Hox gene families provides insights of decapod evolution.</title>
        <authorList>
            <person name="Jeong J.-H."/>
            <person name="Song I."/>
            <person name="Kim S."/>
            <person name="Choi T."/>
            <person name="Kim D."/>
            <person name="Ryu S."/>
            <person name="Kim W."/>
        </authorList>
    </citation>
    <scope>NUCLEOTIDE SEQUENCE [LARGE SCALE GENOMIC DNA]</scope>
    <source>
        <tissue evidence="2">Muscle</tissue>
    </source>
</reference>
<evidence type="ECO:0000313" key="3">
    <source>
        <dbReference type="Proteomes" id="UP000324222"/>
    </source>
</evidence>
<dbReference type="AlphaFoldDB" id="A0A5B7K9A2"/>
<feature type="compositionally biased region" description="Basic and acidic residues" evidence="1">
    <location>
        <begin position="19"/>
        <end position="46"/>
    </location>
</feature>
<name>A0A5B7K9A2_PORTR</name>
<dbReference type="EMBL" id="VSRR010126240">
    <property type="protein sequence ID" value="MPD01225.1"/>
    <property type="molecule type" value="Genomic_DNA"/>
</dbReference>